<keyword evidence="6 12" id="KW-0274">FAD</keyword>
<comment type="catalytic activity">
    <reaction evidence="12">
        <text>a 4-hydroxy-3-(all-trans-polyprenyl)benzoate + 2 reduced [2Fe-2S]-[ferredoxin] + O2 + 2 H(+) = a 3,4-dihydroxy-5-(all-trans-polyprenyl)benzoate + 2 oxidized [2Fe-2S]-[ferredoxin] + H2O</text>
        <dbReference type="Rhea" id="RHEA:81195"/>
        <dbReference type="Rhea" id="RHEA-COMP:9514"/>
        <dbReference type="Rhea" id="RHEA-COMP:10000"/>
        <dbReference type="Rhea" id="RHEA-COMP:10001"/>
        <dbReference type="Rhea" id="RHEA-COMP:10930"/>
        <dbReference type="ChEBI" id="CHEBI:15377"/>
        <dbReference type="ChEBI" id="CHEBI:15378"/>
        <dbReference type="ChEBI" id="CHEBI:15379"/>
        <dbReference type="ChEBI" id="CHEBI:33737"/>
        <dbReference type="ChEBI" id="CHEBI:33738"/>
        <dbReference type="ChEBI" id="CHEBI:64694"/>
        <dbReference type="ChEBI" id="CHEBI:78396"/>
        <dbReference type="EC" id="1.14.15.45"/>
    </reaction>
</comment>
<comment type="similarity">
    <text evidence="2 12">Belongs to the UbiH/COQ6 family.</text>
</comment>
<keyword evidence="10 12" id="KW-0496">Mitochondrion</keyword>
<dbReference type="InterPro" id="IPR010971">
    <property type="entry name" value="UbiH/COQ6"/>
</dbReference>
<comment type="subunit">
    <text evidence="12">Component of a multi-subunit COQ enzyme complex.</text>
</comment>
<keyword evidence="14" id="KW-0830">Ubiquinone</keyword>
<dbReference type="Gene3D" id="3.50.50.60">
    <property type="entry name" value="FAD/NAD(P)-binding domain"/>
    <property type="match status" value="2"/>
</dbReference>
<evidence type="ECO:0000256" key="6">
    <source>
        <dbReference type="ARBA" id="ARBA00022827"/>
    </source>
</evidence>
<keyword evidence="8 12" id="KW-0560">Oxidoreductase</keyword>
<dbReference type="InterPro" id="IPR036188">
    <property type="entry name" value="FAD/NAD-bd_sf"/>
</dbReference>
<keyword evidence="9 12" id="KW-0503">Monooxygenase</keyword>
<evidence type="ECO:0000256" key="7">
    <source>
        <dbReference type="ARBA" id="ARBA00022946"/>
    </source>
</evidence>
<proteinExistence type="inferred from homology"/>
<gene>
    <name evidence="12" type="primary">coq6</name>
</gene>
<dbReference type="GO" id="GO:0031314">
    <property type="term" value="C:extrinsic component of mitochondrial inner membrane"/>
    <property type="evidence" value="ECO:0007669"/>
    <property type="project" value="UniProtKB-UniRule"/>
</dbReference>
<evidence type="ECO:0000256" key="4">
    <source>
        <dbReference type="ARBA" id="ARBA00022688"/>
    </source>
</evidence>
<dbReference type="EC" id="1.14.15.45" evidence="12"/>
<comment type="function">
    <text evidence="12">FAD-dependent monooxygenase required for two non-consecutive steps during ubiquinone biosynthesis. Required for the C5-ring hydroxylation during ubiquinone biosynthesis by catalyzing the hydroxylation of 4-hydroxy-3-(all-trans-polyprenyl)benzoic acid to 3,4-dihydroxy-5-(all-trans-polyprenyl)benzoic acid. Also acts downstream of coq4, for the C1-hydroxylation during ubiquinone biosynthesis by catalyzing the hydroxylation of 2-methoxy-6-(all-trans-polyprenyl)phenol to 2-methoxy-6-(all-trans-polyprenyl)benzene-1,4-diol. The electrons required for the hydroxylation reaction are funneled indirectly to coq6 from NADPH via a ferredoxin/ferredoxin reductase system.</text>
</comment>
<dbReference type="GO" id="GO:0016712">
    <property type="term" value="F:oxidoreductase activity, acting on paired donors, with incorporation or reduction of molecular oxygen, reduced flavin or flavoprotein as one donor, and incorporation of one atom of oxygen"/>
    <property type="evidence" value="ECO:0007669"/>
    <property type="project" value="UniProtKB-UniRule"/>
</dbReference>
<feature type="domain" description="FAD-binding" evidence="13">
    <location>
        <begin position="23"/>
        <end position="292"/>
    </location>
</feature>
<dbReference type="GO" id="GO:0106364">
    <property type="term" value="F:4-hydroxy-3-all-trans-polyprenylbenzoate oxygenase activity"/>
    <property type="evidence" value="ECO:0007669"/>
    <property type="project" value="UniProtKB-EC"/>
</dbReference>
<comment type="subcellular location">
    <subcellularLocation>
        <location evidence="12">Mitochondrion inner membrane</location>
        <topology evidence="12">Peripheral membrane protein</topology>
        <orientation evidence="12">Matrix side</orientation>
    </subcellularLocation>
</comment>
<keyword evidence="7" id="KW-0809">Transit peptide</keyword>
<dbReference type="EMBL" id="HBUF01592871">
    <property type="protein sequence ID" value="CAG6773912.1"/>
    <property type="molecule type" value="Transcribed_RNA"/>
</dbReference>
<keyword evidence="5 12" id="KW-0999">Mitochondrion inner membrane</keyword>
<evidence type="ECO:0000256" key="11">
    <source>
        <dbReference type="ARBA" id="ARBA00023136"/>
    </source>
</evidence>
<dbReference type="PRINTS" id="PR00420">
    <property type="entry name" value="RNGMNOXGNASE"/>
</dbReference>
<dbReference type="FunFam" id="3.50.50.60:FF:000086">
    <property type="entry name" value="Ubiquinone biosynthesis monooxygenase COQ6, mitochondrial"/>
    <property type="match status" value="1"/>
</dbReference>
<keyword evidence="11 12" id="KW-0472">Membrane</keyword>
<dbReference type="EC" id="1.14.15.46" evidence="12"/>
<name>A0A8D8VPI3_9HEMI</name>
<dbReference type="InterPro" id="IPR051205">
    <property type="entry name" value="UbiH/COQ6_monooxygenase"/>
</dbReference>
<dbReference type="UniPathway" id="UPA00232"/>
<dbReference type="InterPro" id="IPR000689">
    <property type="entry name" value="UbQ_mOase_COQ6"/>
</dbReference>
<keyword evidence="4 12" id="KW-0831">Ubiquinone biosynthesis</keyword>
<evidence type="ECO:0000256" key="8">
    <source>
        <dbReference type="ARBA" id="ARBA00023002"/>
    </source>
</evidence>
<comment type="catalytic activity">
    <reaction evidence="12">
        <text>a 2-methoxy-6-(all-trans-polyprenyl)phenol + 2 reduced [2Fe-2S]-[ferredoxin] + O2 + 2 H(+) = a 2-methoxy-6-(all-trans-polyprenyl)benzene-1,4-diol + 2 oxidized [2Fe-2S]-[ferredoxin] + H2O</text>
        <dbReference type="Rhea" id="RHEA:81183"/>
        <dbReference type="Rhea" id="RHEA-COMP:9551"/>
        <dbReference type="Rhea" id="RHEA-COMP:10000"/>
        <dbReference type="Rhea" id="RHEA-COMP:10001"/>
        <dbReference type="Rhea" id="RHEA-COMP:10858"/>
        <dbReference type="ChEBI" id="CHEBI:15377"/>
        <dbReference type="ChEBI" id="CHEBI:15378"/>
        <dbReference type="ChEBI" id="CHEBI:15379"/>
        <dbReference type="ChEBI" id="CHEBI:33737"/>
        <dbReference type="ChEBI" id="CHEBI:33738"/>
        <dbReference type="ChEBI" id="CHEBI:62731"/>
        <dbReference type="ChEBI" id="CHEBI:84166"/>
        <dbReference type="EC" id="1.14.15.46"/>
    </reaction>
</comment>
<evidence type="ECO:0000256" key="5">
    <source>
        <dbReference type="ARBA" id="ARBA00022792"/>
    </source>
</evidence>
<organism evidence="14">
    <name type="scientific">Cacopsylla melanoneura</name>
    <dbReference type="NCBI Taxonomy" id="428564"/>
    <lineage>
        <taxon>Eukaryota</taxon>
        <taxon>Metazoa</taxon>
        <taxon>Ecdysozoa</taxon>
        <taxon>Arthropoda</taxon>
        <taxon>Hexapoda</taxon>
        <taxon>Insecta</taxon>
        <taxon>Pterygota</taxon>
        <taxon>Neoptera</taxon>
        <taxon>Paraneoptera</taxon>
        <taxon>Hemiptera</taxon>
        <taxon>Sternorrhyncha</taxon>
        <taxon>Psylloidea</taxon>
        <taxon>Psyllidae</taxon>
        <taxon>Psyllinae</taxon>
        <taxon>Cacopsylla</taxon>
    </lineage>
</organism>
<evidence type="ECO:0000256" key="1">
    <source>
        <dbReference type="ARBA" id="ARBA00001974"/>
    </source>
</evidence>
<dbReference type="NCBIfam" id="TIGR01988">
    <property type="entry name" value="Ubi-OHases"/>
    <property type="match status" value="1"/>
</dbReference>
<accession>A0A8D8VPI3</accession>
<dbReference type="AlphaFoldDB" id="A0A8D8VPI3"/>
<evidence type="ECO:0000313" key="14">
    <source>
        <dbReference type="EMBL" id="CAG6630898.1"/>
    </source>
</evidence>
<evidence type="ECO:0000256" key="12">
    <source>
        <dbReference type="HAMAP-Rule" id="MF_03193"/>
    </source>
</evidence>
<dbReference type="PROSITE" id="PS01304">
    <property type="entry name" value="UBIH"/>
    <property type="match status" value="1"/>
</dbReference>
<dbReference type="InterPro" id="IPR002938">
    <property type="entry name" value="FAD-bd"/>
</dbReference>
<dbReference type="InterPro" id="IPR018168">
    <property type="entry name" value="Ubi_Hdrlase_CS"/>
</dbReference>
<sequence length="450" mass="49836">MLCRTLLIWNARYYSSLIGTKQYDVVVSGGGMIGTTLACALAQNPTLKDLSILLVESGPEKKSNFSKDLPYSNRVSSINLSSKNLLDRIGAWDQIQSTRTCIVDTMKVWGHSSDDLLEFHKSHNYQDKISYIVENDLIVDAVTKLLQSSSIDVMYGMKVAHYELPEQPLDKVRINFESGDTVECKLLLGTDGANSQVRKAMNVQYIRWDYNEKGIVATVKVSVSNSNKTAWQRFIHTGTVALLPLSDEYSSLVWATTPDNAKSLLQMTPESFVDALNSEFNNPASQNEPIQMVNKVTQDVFKFFNLSSSNEPIIPPRVISVEDKSRAAFPLGFGHSVKYVGPSVALLGDSAHRIHPLAGQGVNLGFGDIACFVKLSEESVANGYPIGHPECLTKYESSQQKQNVPTMISIDLMNKVYRSSLTPVKILGNLGFQLVQAVRPIKRVMMSRVS</sequence>
<protein>
    <recommendedName>
        <fullName evidence="12">Ubiquinone biosynthesis monooxygenase COQ6, mitochondrial</fullName>
        <ecNumber evidence="12">1.14.15.45</ecNumber>
    </recommendedName>
    <alternativeName>
        <fullName evidence="12">2-methoxy-6-polyprenolphenol 4-hydroxylase</fullName>
        <ecNumber evidence="12">1.14.15.46</ecNumber>
    </alternativeName>
</protein>
<dbReference type="PANTHER" id="PTHR43876">
    <property type="entry name" value="UBIQUINONE BIOSYNTHESIS MONOOXYGENASE COQ6, MITOCHONDRIAL"/>
    <property type="match status" value="1"/>
</dbReference>
<comment type="pathway">
    <text evidence="12">Cofactor biosynthesis; ubiquinone biosynthesis.</text>
</comment>
<dbReference type="SUPFAM" id="SSF51905">
    <property type="entry name" value="FAD/NAD(P)-binding domain"/>
    <property type="match status" value="1"/>
</dbReference>
<evidence type="ECO:0000256" key="10">
    <source>
        <dbReference type="ARBA" id="ARBA00023128"/>
    </source>
</evidence>
<dbReference type="EMBL" id="HBUF01256780">
    <property type="protein sequence ID" value="CAG6681758.1"/>
    <property type="molecule type" value="Transcribed_RNA"/>
</dbReference>
<evidence type="ECO:0000256" key="2">
    <source>
        <dbReference type="ARBA" id="ARBA00005349"/>
    </source>
</evidence>
<dbReference type="GO" id="GO:0071949">
    <property type="term" value="F:FAD binding"/>
    <property type="evidence" value="ECO:0007669"/>
    <property type="project" value="InterPro"/>
</dbReference>
<dbReference type="Pfam" id="PF01494">
    <property type="entry name" value="FAD_binding_3"/>
    <property type="match status" value="1"/>
</dbReference>
<evidence type="ECO:0000256" key="3">
    <source>
        <dbReference type="ARBA" id="ARBA00022630"/>
    </source>
</evidence>
<evidence type="ECO:0000256" key="9">
    <source>
        <dbReference type="ARBA" id="ARBA00023033"/>
    </source>
</evidence>
<dbReference type="PANTHER" id="PTHR43876:SF7">
    <property type="entry name" value="UBIQUINONE BIOSYNTHESIS MONOOXYGENASE COQ6, MITOCHONDRIAL"/>
    <property type="match status" value="1"/>
</dbReference>
<dbReference type="HAMAP" id="MF_03193">
    <property type="entry name" value="COQ6_monooxygenase"/>
    <property type="match status" value="1"/>
</dbReference>
<keyword evidence="3 12" id="KW-0285">Flavoprotein</keyword>
<dbReference type="GO" id="GO:0120538">
    <property type="term" value="F:2-methoxy-6-polyprenolphenol 4-hydroxylase activity"/>
    <property type="evidence" value="ECO:0007669"/>
    <property type="project" value="UniProtKB-EC"/>
</dbReference>
<reference evidence="14" key="1">
    <citation type="submission" date="2021-05" db="EMBL/GenBank/DDBJ databases">
        <authorList>
            <person name="Alioto T."/>
            <person name="Alioto T."/>
            <person name="Gomez Garrido J."/>
        </authorList>
    </citation>
    <scope>NUCLEOTIDE SEQUENCE</scope>
</reference>
<comment type="cofactor">
    <cofactor evidence="1 12">
        <name>FAD</name>
        <dbReference type="ChEBI" id="CHEBI:57692"/>
    </cofactor>
</comment>
<dbReference type="EMBL" id="HBUF01075139">
    <property type="protein sequence ID" value="CAG6630898.1"/>
    <property type="molecule type" value="Transcribed_RNA"/>
</dbReference>
<evidence type="ECO:0000259" key="13">
    <source>
        <dbReference type="Pfam" id="PF01494"/>
    </source>
</evidence>